<gene>
    <name evidence="3" type="ORF">EV668_4888</name>
</gene>
<feature type="transmembrane region" description="Helical" evidence="1">
    <location>
        <begin position="21"/>
        <end position="43"/>
    </location>
</feature>
<keyword evidence="1" id="KW-1133">Transmembrane helix</keyword>
<dbReference type="InterPro" id="IPR012495">
    <property type="entry name" value="TadE-like_dom"/>
</dbReference>
<feature type="domain" description="TadE-like" evidence="2">
    <location>
        <begin position="15"/>
        <end position="57"/>
    </location>
</feature>
<reference evidence="3 4" key="1">
    <citation type="submission" date="2019-03" db="EMBL/GenBank/DDBJ databases">
        <title>Genomic Encyclopedia of Type Strains, Phase IV (KMG-IV): sequencing the most valuable type-strain genomes for metagenomic binning, comparative biology and taxonomic classification.</title>
        <authorList>
            <person name="Goeker M."/>
        </authorList>
    </citation>
    <scope>NUCLEOTIDE SEQUENCE [LARGE SCALE GENOMIC DNA]</scope>
    <source>
        <strain evidence="3 4">DSM 25903</strain>
    </source>
</reference>
<name>A0A4V3DWF4_9HYPH</name>
<comment type="caution">
    <text evidence="3">The sequence shown here is derived from an EMBL/GenBank/DDBJ whole genome shotgun (WGS) entry which is preliminary data.</text>
</comment>
<keyword evidence="4" id="KW-1185">Reference proteome</keyword>
<evidence type="ECO:0000313" key="4">
    <source>
        <dbReference type="Proteomes" id="UP000295122"/>
    </source>
</evidence>
<dbReference type="Proteomes" id="UP000295122">
    <property type="component" value="Unassembled WGS sequence"/>
</dbReference>
<accession>A0A4V3DWF4</accession>
<dbReference type="OrthoDB" id="7356451at2"/>
<dbReference type="EMBL" id="SNZR01000019">
    <property type="protein sequence ID" value="TDR84529.1"/>
    <property type="molecule type" value="Genomic_DNA"/>
</dbReference>
<evidence type="ECO:0000259" key="2">
    <source>
        <dbReference type="Pfam" id="PF07811"/>
    </source>
</evidence>
<dbReference type="RefSeq" id="WP_133775102.1">
    <property type="nucleotide sequence ID" value="NZ_SNZR01000019.1"/>
</dbReference>
<evidence type="ECO:0000313" key="3">
    <source>
        <dbReference type="EMBL" id="TDR84529.1"/>
    </source>
</evidence>
<sequence length="147" mass="15214">MKTGCVARFRASRDGATAVEFALLAVPLLLVVFAAAEFGRAFWSRNALHEIAISAARCMGVKETACAPGGSYSATKTVERVQALAARRGLTIPAAGIALNPSATCTGIAGFSQVTLTYTFRTSVPLVFTPLAQGVALTGTACFPNQS</sequence>
<dbReference type="Pfam" id="PF07811">
    <property type="entry name" value="TadE"/>
    <property type="match status" value="1"/>
</dbReference>
<organism evidence="3 4">
    <name type="scientific">Enterovirga rhinocerotis</name>
    <dbReference type="NCBI Taxonomy" id="1339210"/>
    <lineage>
        <taxon>Bacteria</taxon>
        <taxon>Pseudomonadati</taxon>
        <taxon>Pseudomonadota</taxon>
        <taxon>Alphaproteobacteria</taxon>
        <taxon>Hyphomicrobiales</taxon>
        <taxon>Methylobacteriaceae</taxon>
        <taxon>Enterovirga</taxon>
    </lineage>
</organism>
<protein>
    <submittedName>
        <fullName evidence="3">TadE-like protein</fullName>
    </submittedName>
</protein>
<keyword evidence="1" id="KW-0812">Transmembrane</keyword>
<keyword evidence="1" id="KW-0472">Membrane</keyword>
<evidence type="ECO:0000256" key="1">
    <source>
        <dbReference type="SAM" id="Phobius"/>
    </source>
</evidence>
<dbReference type="AlphaFoldDB" id="A0A4V3DWF4"/>
<proteinExistence type="predicted"/>